<feature type="transmembrane region" description="Helical" evidence="3">
    <location>
        <begin position="203"/>
        <end position="226"/>
    </location>
</feature>
<dbReference type="Pfam" id="PF00100">
    <property type="entry name" value="Zona_pellucida"/>
    <property type="match status" value="1"/>
</dbReference>
<sequence length="273" mass="30860">MNSEFASRAHEVLASTGGKPKPKVEMMFRSTDGRPLRTAKFGDTVEFYVALTPDKAYHGISPKECMFSDREDMLSPDARHLTFVQSSCPVQELSEIIDPLANVNEEVYFSKFKTFRFGNQSTVFAQCTVQSCFKRISNSNLTAERLRFRHKRAPNPTYSKEDLVEQVSVRESLTILDEMETEEVSSRSTEHCLLSASKIPHPLMLSTIFLVILCIASITVAIYLGYRLRKKTKETSFDVYSVYSSSLSAAGPPTSSLGFPRHSYVHHVNDNYR</sequence>
<proteinExistence type="predicted"/>
<dbReference type="AlphaFoldDB" id="A0AAD5WFC1"/>
<name>A0AAD5WFC1_PARTN</name>
<keyword evidence="1" id="KW-1015">Disulfide bond</keyword>
<evidence type="ECO:0000313" key="5">
    <source>
        <dbReference type="EMBL" id="KAJ1368046.1"/>
    </source>
</evidence>
<organism evidence="5 6">
    <name type="scientific">Parelaphostrongylus tenuis</name>
    <name type="common">Meningeal worm</name>
    <dbReference type="NCBI Taxonomy" id="148309"/>
    <lineage>
        <taxon>Eukaryota</taxon>
        <taxon>Metazoa</taxon>
        <taxon>Ecdysozoa</taxon>
        <taxon>Nematoda</taxon>
        <taxon>Chromadorea</taxon>
        <taxon>Rhabditida</taxon>
        <taxon>Rhabditina</taxon>
        <taxon>Rhabditomorpha</taxon>
        <taxon>Strongyloidea</taxon>
        <taxon>Metastrongylidae</taxon>
        <taxon>Parelaphostrongylus</taxon>
    </lineage>
</organism>
<dbReference type="PROSITE" id="PS51034">
    <property type="entry name" value="ZP_2"/>
    <property type="match status" value="1"/>
</dbReference>
<accession>A0AAD5WFC1</accession>
<evidence type="ECO:0000256" key="1">
    <source>
        <dbReference type="ARBA" id="ARBA00023157"/>
    </source>
</evidence>
<keyword evidence="6" id="KW-1185">Reference proteome</keyword>
<dbReference type="Proteomes" id="UP001196413">
    <property type="component" value="Unassembled WGS sequence"/>
</dbReference>
<keyword evidence="3" id="KW-1133">Transmembrane helix</keyword>
<keyword evidence="3" id="KW-0472">Membrane</keyword>
<evidence type="ECO:0000259" key="4">
    <source>
        <dbReference type="PROSITE" id="PS51034"/>
    </source>
</evidence>
<evidence type="ECO:0000256" key="3">
    <source>
        <dbReference type="SAM" id="Phobius"/>
    </source>
</evidence>
<dbReference type="InterPro" id="IPR001507">
    <property type="entry name" value="ZP_dom"/>
</dbReference>
<evidence type="ECO:0000256" key="2">
    <source>
        <dbReference type="SAM" id="MobiDB-lite"/>
    </source>
</evidence>
<reference evidence="5" key="1">
    <citation type="submission" date="2021-06" db="EMBL/GenBank/DDBJ databases">
        <title>Parelaphostrongylus tenuis whole genome reference sequence.</title>
        <authorList>
            <person name="Garwood T.J."/>
            <person name="Larsen P.A."/>
            <person name="Fountain-Jones N.M."/>
            <person name="Garbe J.R."/>
            <person name="Macchietto M.G."/>
            <person name="Kania S.A."/>
            <person name="Gerhold R.W."/>
            <person name="Richards J.E."/>
            <person name="Wolf T.M."/>
        </authorList>
    </citation>
    <scope>NUCLEOTIDE SEQUENCE</scope>
    <source>
        <strain evidence="5">MNPRO001-30</strain>
        <tissue evidence="5">Meninges</tissue>
    </source>
</reference>
<keyword evidence="3" id="KW-0812">Transmembrane</keyword>
<dbReference type="InterPro" id="IPR042235">
    <property type="entry name" value="ZP-C_dom"/>
</dbReference>
<evidence type="ECO:0000313" key="6">
    <source>
        <dbReference type="Proteomes" id="UP001196413"/>
    </source>
</evidence>
<feature type="domain" description="ZP" evidence="4">
    <location>
        <begin position="1"/>
        <end position="148"/>
    </location>
</feature>
<gene>
    <name evidence="5" type="ORF">KIN20_029098</name>
</gene>
<dbReference type="EMBL" id="JAHQIW010006071">
    <property type="protein sequence ID" value="KAJ1368046.1"/>
    <property type="molecule type" value="Genomic_DNA"/>
</dbReference>
<feature type="region of interest" description="Disordered" evidence="2">
    <location>
        <begin position="1"/>
        <end position="23"/>
    </location>
</feature>
<dbReference type="Gene3D" id="2.60.40.4100">
    <property type="entry name" value="Zona pellucida, ZP-C domain"/>
    <property type="match status" value="1"/>
</dbReference>
<comment type="caution">
    <text evidence="5">The sequence shown here is derived from an EMBL/GenBank/DDBJ whole genome shotgun (WGS) entry which is preliminary data.</text>
</comment>
<dbReference type="InterPro" id="IPR055355">
    <property type="entry name" value="ZP-C"/>
</dbReference>
<protein>
    <recommendedName>
        <fullName evidence="4">ZP domain-containing protein</fullName>
    </recommendedName>
</protein>